<dbReference type="Gene3D" id="1.25.40.10">
    <property type="entry name" value="Tetratricopeptide repeat domain"/>
    <property type="match status" value="1"/>
</dbReference>
<proteinExistence type="predicted"/>
<dbReference type="SMART" id="SM00028">
    <property type="entry name" value="TPR"/>
    <property type="match status" value="3"/>
</dbReference>
<name>A0A2T4ZDT5_9BACL</name>
<dbReference type="RefSeq" id="WP_107727492.1">
    <property type="nucleotide sequence ID" value="NZ_PZZP01000001.1"/>
</dbReference>
<dbReference type="OrthoDB" id="2463047at2"/>
<dbReference type="AlphaFoldDB" id="A0A2T4ZDT5"/>
<reference evidence="1 2" key="1">
    <citation type="submission" date="2018-04" db="EMBL/GenBank/DDBJ databases">
        <title>Genomic Encyclopedia of Archaeal and Bacterial Type Strains, Phase II (KMG-II): from individual species to whole genera.</title>
        <authorList>
            <person name="Goeker M."/>
        </authorList>
    </citation>
    <scope>NUCLEOTIDE SEQUENCE [LARGE SCALE GENOMIC DNA]</scope>
    <source>
        <strain evidence="1 2">DSM 45169</strain>
    </source>
</reference>
<accession>A0A2T4ZDT5</accession>
<keyword evidence="2" id="KW-1185">Reference proteome</keyword>
<comment type="caution">
    <text evidence="1">The sequence shown here is derived from an EMBL/GenBank/DDBJ whole genome shotgun (WGS) entry which is preliminary data.</text>
</comment>
<evidence type="ECO:0000313" key="2">
    <source>
        <dbReference type="Proteomes" id="UP000241639"/>
    </source>
</evidence>
<organism evidence="1 2">
    <name type="scientific">Desmospora activa DSM 45169</name>
    <dbReference type="NCBI Taxonomy" id="1121389"/>
    <lineage>
        <taxon>Bacteria</taxon>
        <taxon>Bacillati</taxon>
        <taxon>Bacillota</taxon>
        <taxon>Bacilli</taxon>
        <taxon>Bacillales</taxon>
        <taxon>Thermoactinomycetaceae</taxon>
        <taxon>Desmospora</taxon>
    </lineage>
</organism>
<dbReference type="SUPFAM" id="SSF48452">
    <property type="entry name" value="TPR-like"/>
    <property type="match status" value="1"/>
</dbReference>
<dbReference type="InterPro" id="IPR011990">
    <property type="entry name" value="TPR-like_helical_dom_sf"/>
</dbReference>
<dbReference type="InterPro" id="IPR019734">
    <property type="entry name" value="TPR_rpt"/>
</dbReference>
<dbReference type="Pfam" id="PF14559">
    <property type="entry name" value="TPR_19"/>
    <property type="match status" value="1"/>
</dbReference>
<protein>
    <submittedName>
        <fullName evidence="1">Tetratricopeptide repeat protein</fullName>
    </submittedName>
</protein>
<gene>
    <name evidence="1" type="ORF">C8J48_2700</name>
</gene>
<dbReference type="EMBL" id="PZZP01000001">
    <property type="protein sequence ID" value="PTM60061.1"/>
    <property type="molecule type" value="Genomic_DNA"/>
</dbReference>
<evidence type="ECO:0000313" key="1">
    <source>
        <dbReference type="EMBL" id="PTM60061.1"/>
    </source>
</evidence>
<dbReference type="Proteomes" id="UP000241639">
    <property type="component" value="Unassembled WGS sequence"/>
</dbReference>
<sequence>MNPAERIPLFDEWGHLIWTDRDEFRDHVIPQNMEADWDHAENLFAFVVQLYKDGFMEEAGSGADRLLELSEHAEEALLLKALILIRQEKTVEAATLLQECIQRYPERGVAYTYLARIQLAHSEKEKAIASLCEGLNREPNQESALRSLIRWLDDREKLKDLLRGWSQMEGAWWPCLELGKILLAESHVSEAMDQFKKAFAFVQTYRNDEGLPSWEEEVAAMTISACLRKFNRHEELIGFCEQYWSPAYFTPFHGMDYAQVLLETGQKEQAFSVLHQMLEYVDEQYFKMVQLKIDQFKQQTAHS</sequence>